<evidence type="ECO:0000256" key="1">
    <source>
        <dbReference type="SAM" id="MobiDB-lite"/>
    </source>
</evidence>
<evidence type="ECO:0000313" key="3">
    <source>
        <dbReference type="EnsemblPlants" id="EMT33237"/>
    </source>
</evidence>
<dbReference type="PANTHER" id="PTHR34568:SF3">
    <property type="match status" value="1"/>
</dbReference>
<dbReference type="InterPro" id="IPR058941">
    <property type="entry name" value="HTH_AT3G52170-like"/>
</dbReference>
<evidence type="ECO:0000259" key="2">
    <source>
        <dbReference type="Pfam" id="PF25896"/>
    </source>
</evidence>
<reference evidence="3" key="1">
    <citation type="submission" date="2015-06" db="UniProtKB">
        <authorList>
            <consortium name="EnsemblPlants"/>
        </authorList>
    </citation>
    <scope>IDENTIFICATION</scope>
</reference>
<sequence length="215" mass="24495">MAGSTVQYSYRASHEGKFPSATYVRKQVGGSYYVSWALLQELEYNSRLRSDVRDASFNSTRDVGTSFEGIKEETDLPEVHKRMTKEERRARVEEFVENFRASHEGKFPHATYVRQQVGGSYYTVLALLQELEYNSRLKNDAKTSEPLDLNTKPQLPECHGKAGAAKPNLSPTTCLEDKSEPMASDQTENNNMVKAQNLKRYCLHSLAQDQQLIYK</sequence>
<organism evidence="3">
    <name type="scientific">Aegilops tauschii</name>
    <name type="common">Tausch's goatgrass</name>
    <name type="synonym">Aegilops squarrosa</name>
    <dbReference type="NCBI Taxonomy" id="37682"/>
    <lineage>
        <taxon>Eukaryota</taxon>
        <taxon>Viridiplantae</taxon>
        <taxon>Streptophyta</taxon>
        <taxon>Embryophyta</taxon>
        <taxon>Tracheophyta</taxon>
        <taxon>Spermatophyta</taxon>
        <taxon>Magnoliopsida</taxon>
        <taxon>Liliopsida</taxon>
        <taxon>Poales</taxon>
        <taxon>Poaceae</taxon>
        <taxon>BOP clade</taxon>
        <taxon>Pooideae</taxon>
        <taxon>Triticodae</taxon>
        <taxon>Triticeae</taxon>
        <taxon>Triticinae</taxon>
        <taxon>Aegilops</taxon>
    </lineage>
</organism>
<dbReference type="EnsemblPlants" id="EMT33237">
    <property type="protein sequence ID" value="EMT33237"/>
    <property type="gene ID" value="F775_08321"/>
</dbReference>
<name>M8CZR9_AEGTA</name>
<proteinExistence type="predicted"/>
<accession>M8CZR9</accession>
<feature type="domain" description="AT3G52170-like helix-turn-helix" evidence="2">
    <location>
        <begin position="9"/>
        <end position="44"/>
    </location>
</feature>
<dbReference type="Pfam" id="PF25896">
    <property type="entry name" value="HTH_AT3G52170"/>
    <property type="match status" value="2"/>
</dbReference>
<dbReference type="InterPro" id="IPR058942">
    <property type="entry name" value="AT3G52170-like"/>
</dbReference>
<feature type="region of interest" description="Disordered" evidence="1">
    <location>
        <begin position="142"/>
        <end position="188"/>
    </location>
</feature>
<dbReference type="PANTHER" id="PTHR34568">
    <property type="entry name" value="RRM DOMAIN-CONTAINING PROTEIN"/>
    <property type="match status" value="1"/>
</dbReference>
<protein>
    <recommendedName>
        <fullName evidence="2">AT3G52170-like helix-turn-helix domain-containing protein</fullName>
    </recommendedName>
</protein>
<dbReference type="AlphaFoldDB" id="M8CZR9"/>
<feature type="domain" description="AT3G52170-like helix-turn-helix" evidence="2">
    <location>
        <begin position="84"/>
        <end position="133"/>
    </location>
</feature>